<feature type="transmembrane region" description="Helical" evidence="1">
    <location>
        <begin position="9"/>
        <end position="30"/>
    </location>
</feature>
<dbReference type="SUPFAM" id="SSF52266">
    <property type="entry name" value="SGNH hydrolase"/>
    <property type="match status" value="1"/>
</dbReference>
<evidence type="ECO:0000256" key="1">
    <source>
        <dbReference type="SAM" id="Phobius"/>
    </source>
</evidence>
<dbReference type="Gene3D" id="3.40.50.1110">
    <property type="entry name" value="SGNH hydrolase"/>
    <property type="match status" value="1"/>
</dbReference>
<evidence type="ECO:0008006" key="4">
    <source>
        <dbReference type="Google" id="ProtNLM"/>
    </source>
</evidence>
<name>A0A5B7TUA6_9FLAO</name>
<dbReference type="KEGG" id="fbe:FF125_10405"/>
<proteinExistence type="predicted"/>
<sequence length="290" mass="33837">MKLFIRKISIFIITIVGLVCLQFIAFKFILNYNTDYKLNNDITTLILGDSHIEAGLNDSIIKNSINFSTGGSPVFFNYVKLKKIIENNKQIETVIMGYSPINMTGGGFYEVPKMKSMIIQYYYLMDYKDFYDVSKYNFQGLINGITGIFRSVKKPNFLKKVNVKNSDLGGFRKLPMNTTGLLEKDIKNEKLKTGKPDKISTKYFLKIIEFCKNNNIRLIVLNTPVHGSLVRKSKQRREEYNKFMDRFNSDFVFWDYEGLHFDNKYFYDENHLNYEGAAIFSNLINDKLKK</sequence>
<gene>
    <name evidence="2" type="ORF">FF125_10405</name>
</gene>
<evidence type="ECO:0000313" key="2">
    <source>
        <dbReference type="EMBL" id="QCX38824.1"/>
    </source>
</evidence>
<keyword evidence="1" id="KW-0812">Transmembrane</keyword>
<dbReference type="RefSeq" id="WP_138949708.1">
    <property type="nucleotide sequence ID" value="NZ_CP040749.1"/>
</dbReference>
<dbReference type="EMBL" id="CP040749">
    <property type="protein sequence ID" value="QCX38824.1"/>
    <property type="molecule type" value="Genomic_DNA"/>
</dbReference>
<dbReference type="GO" id="GO:0016788">
    <property type="term" value="F:hydrolase activity, acting on ester bonds"/>
    <property type="evidence" value="ECO:0007669"/>
    <property type="project" value="UniProtKB-ARBA"/>
</dbReference>
<keyword evidence="1" id="KW-0472">Membrane</keyword>
<protein>
    <recommendedName>
        <fullName evidence="4">SGNH/GDSL hydrolase family protein</fullName>
    </recommendedName>
</protein>
<evidence type="ECO:0000313" key="3">
    <source>
        <dbReference type="Proteomes" id="UP000306229"/>
    </source>
</evidence>
<dbReference type="Proteomes" id="UP000306229">
    <property type="component" value="Chromosome"/>
</dbReference>
<dbReference type="InterPro" id="IPR036514">
    <property type="entry name" value="SGNH_hydro_sf"/>
</dbReference>
<accession>A0A5B7TUA6</accession>
<dbReference type="AlphaFoldDB" id="A0A5B7TUA6"/>
<keyword evidence="1" id="KW-1133">Transmembrane helix</keyword>
<organism evidence="2 3">
    <name type="scientific">Aureibaculum algae</name>
    <dbReference type="NCBI Taxonomy" id="2584122"/>
    <lineage>
        <taxon>Bacteria</taxon>
        <taxon>Pseudomonadati</taxon>
        <taxon>Bacteroidota</taxon>
        <taxon>Flavobacteriia</taxon>
        <taxon>Flavobacteriales</taxon>
        <taxon>Flavobacteriaceae</taxon>
        <taxon>Aureibaculum</taxon>
    </lineage>
</organism>
<dbReference type="OrthoDB" id="792965at2"/>
<reference evidence="2 3" key="1">
    <citation type="submission" date="2019-05" db="EMBL/GenBank/DDBJ databases">
        <title>Algicella ahnfeltiae gen. nov., sp. nov., a novel marine bacterium of the family Flavobacteriaceae isolated from a red alga.</title>
        <authorList>
            <person name="Nedashkovskaya O.I."/>
            <person name="Kukhlevskiy A.D."/>
            <person name="Kim S.-G."/>
            <person name="Zhukova N.V."/>
            <person name="Mikhailov V.V."/>
        </authorList>
    </citation>
    <scope>NUCLEOTIDE SEQUENCE [LARGE SCALE GENOMIC DNA]</scope>
    <source>
        <strain evidence="2 3">10Alg115</strain>
    </source>
</reference>
<keyword evidence="3" id="KW-1185">Reference proteome</keyword>